<dbReference type="Proteomes" id="UP000199331">
    <property type="component" value="Unassembled WGS sequence"/>
</dbReference>
<dbReference type="EMBL" id="FOWZ01000003">
    <property type="protein sequence ID" value="SFP25184.1"/>
    <property type="molecule type" value="Genomic_DNA"/>
</dbReference>
<protein>
    <recommendedName>
        <fullName evidence="3">HNH endonuclease</fullName>
    </recommendedName>
</protein>
<dbReference type="AlphaFoldDB" id="A0A1I5NTS2"/>
<dbReference type="STRING" id="604088.SAMN04488060_2091"/>
<evidence type="ECO:0000313" key="1">
    <source>
        <dbReference type="EMBL" id="SFP25184.1"/>
    </source>
</evidence>
<organism evidence="1 2">
    <name type="scientific">Qipengyuania nanhaisediminis</name>
    <dbReference type="NCBI Taxonomy" id="604088"/>
    <lineage>
        <taxon>Bacteria</taxon>
        <taxon>Pseudomonadati</taxon>
        <taxon>Pseudomonadota</taxon>
        <taxon>Alphaproteobacteria</taxon>
        <taxon>Sphingomonadales</taxon>
        <taxon>Erythrobacteraceae</taxon>
        <taxon>Qipengyuania</taxon>
    </lineage>
</organism>
<gene>
    <name evidence="1" type="ORF">SAMN04488060_2091</name>
</gene>
<reference evidence="2" key="1">
    <citation type="submission" date="2016-10" db="EMBL/GenBank/DDBJ databases">
        <authorList>
            <person name="Varghese N."/>
            <person name="Submissions S."/>
        </authorList>
    </citation>
    <scope>NUCLEOTIDE SEQUENCE [LARGE SCALE GENOMIC DNA]</scope>
    <source>
        <strain evidence="2">CGMCC 1.7715</strain>
    </source>
</reference>
<keyword evidence="2" id="KW-1185">Reference proteome</keyword>
<evidence type="ECO:0008006" key="3">
    <source>
        <dbReference type="Google" id="ProtNLM"/>
    </source>
</evidence>
<evidence type="ECO:0000313" key="2">
    <source>
        <dbReference type="Proteomes" id="UP000199331"/>
    </source>
</evidence>
<sequence length="89" mass="10141">MDNRCWLCERPLGRKVQQHHTVPKAKKGRATVAVHPICHRAIHANFTNAQLARIGEDRAALLEDEALAKFVDWVSDKPPDFHAPTRRPK</sequence>
<proteinExistence type="predicted"/>
<name>A0A1I5NTS2_9SPHN</name>
<accession>A0A1I5NTS2</accession>